<dbReference type="Proteomes" id="UP001597297">
    <property type="component" value="Unassembled WGS sequence"/>
</dbReference>
<evidence type="ECO:0008006" key="4">
    <source>
        <dbReference type="Google" id="ProtNLM"/>
    </source>
</evidence>
<comment type="caution">
    <text evidence="2">The sequence shown here is derived from an EMBL/GenBank/DDBJ whole genome shotgun (WGS) entry which is preliminary data.</text>
</comment>
<feature type="chain" id="PRO_5047227174" description="DUF4397 domain-containing protein" evidence="1">
    <location>
        <begin position="28"/>
        <end position="238"/>
    </location>
</feature>
<accession>A0ABW5E2L0</accession>
<dbReference type="RefSeq" id="WP_377095232.1">
    <property type="nucleotide sequence ID" value="NZ_JBHSJM010000001.1"/>
</dbReference>
<sequence>MRIQYQHMFFSALCFFLLILVPSGVQAQNAKSARAFSLLSWEELPYDSVYYRNGSTMNKVKIKVGRRSESYPLPSDGKLEMFISEKDPEGKDKYKMIGQATIMQGAKKMLYVVVANKKASSLPLSMFGINDSIDVFPAGSFRFLNFTSVPIEGAFSGDVFRLQPGKTTVVKTKKLTGGSFHPFYLRTVKGVMLYETRLLGQPSGREIVFIMPPNNGSGRVNIKFLPQTVPRPEIGSNQ</sequence>
<keyword evidence="1" id="KW-0732">Signal</keyword>
<keyword evidence="3" id="KW-1185">Reference proteome</keyword>
<feature type="signal peptide" evidence="1">
    <location>
        <begin position="1"/>
        <end position="27"/>
    </location>
</feature>
<proteinExistence type="predicted"/>
<evidence type="ECO:0000313" key="3">
    <source>
        <dbReference type="Proteomes" id="UP001597297"/>
    </source>
</evidence>
<organism evidence="2 3">
    <name type="scientific">Rubritalea spongiae</name>
    <dbReference type="NCBI Taxonomy" id="430797"/>
    <lineage>
        <taxon>Bacteria</taxon>
        <taxon>Pseudomonadati</taxon>
        <taxon>Verrucomicrobiota</taxon>
        <taxon>Verrucomicrobiia</taxon>
        <taxon>Verrucomicrobiales</taxon>
        <taxon>Rubritaleaceae</taxon>
        <taxon>Rubritalea</taxon>
    </lineage>
</organism>
<protein>
    <recommendedName>
        <fullName evidence="4">DUF4397 domain-containing protein</fullName>
    </recommendedName>
</protein>
<evidence type="ECO:0000313" key="2">
    <source>
        <dbReference type="EMBL" id="MFD2276803.1"/>
    </source>
</evidence>
<dbReference type="EMBL" id="JBHUJC010000028">
    <property type="protein sequence ID" value="MFD2276803.1"/>
    <property type="molecule type" value="Genomic_DNA"/>
</dbReference>
<name>A0ABW5E2L0_9BACT</name>
<gene>
    <name evidence="2" type="ORF">ACFSQZ_10010</name>
</gene>
<evidence type="ECO:0000256" key="1">
    <source>
        <dbReference type="SAM" id="SignalP"/>
    </source>
</evidence>
<reference evidence="3" key="1">
    <citation type="journal article" date="2019" name="Int. J. Syst. Evol. Microbiol.">
        <title>The Global Catalogue of Microorganisms (GCM) 10K type strain sequencing project: providing services to taxonomists for standard genome sequencing and annotation.</title>
        <authorList>
            <consortium name="The Broad Institute Genomics Platform"/>
            <consortium name="The Broad Institute Genome Sequencing Center for Infectious Disease"/>
            <person name="Wu L."/>
            <person name="Ma J."/>
        </authorList>
    </citation>
    <scope>NUCLEOTIDE SEQUENCE [LARGE SCALE GENOMIC DNA]</scope>
    <source>
        <strain evidence="3">JCM 16545</strain>
    </source>
</reference>